<dbReference type="CDD" id="cd00093">
    <property type="entry name" value="HTH_XRE"/>
    <property type="match status" value="1"/>
</dbReference>
<dbReference type="InterPro" id="IPR001387">
    <property type="entry name" value="Cro/C1-type_HTH"/>
</dbReference>
<gene>
    <name evidence="2" type="ORF">HH1059_07810</name>
</gene>
<dbReference type="AlphaFoldDB" id="A0A0X8X8F1"/>
<dbReference type="Gene3D" id="1.10.260.40">
    <property type="entry name" value="lambda repressor-like DNA-binding domains"/>
    <property type="match status" value="1"/>
</dbReference>
<dbReference type="RefSeq" id="WP_096408526.1">
    <property type="nucleotide sequence ID" value="NZ_AP017372.2"/>
</dbReference>
<dbReference type="Proteomes" id="UP000218890">
    <property type="component" value="Chromosome"/>
</dbReference>
<evidence type="ECO:0000259" key="1">
    <source>
        <dbReference type="PROSITE" id="PS50943"/>
    </source>
</evidence>
<dbReference type="OrthoDB" id="5786027at2"/>
<dbReference type="GO" id="GO:0003677">
    <property type="term" value="F:DNA binding"/>
    <property type="evidence" value="ECO:0007669"/>
    <property type="project" value="InterPro"/>
</dbReference>
<evidence type="ECO:0000313" key="3">
    <source>
        <dbReference type="Proteomes" id="UP000218890"/>
    </source>
</evidence>
<dbReference type="SUPFAM" id="SSF47413">
    <property type="entry name" value="lambda repressor-like DNA-binding domains"/>
    <property type="match status" value="1"/>
</dbReference>
<accession>A0A0X8X8F1</accession>
<name>A0A0X8X8F1_HALHR</name>
<dbReference type="KEGG" id="hhk:HH1059_07810"/>
<proteinExistence type="predicted"/>
<dbReference type="EMBL" id="AP017372">
    <property type="protein sequence ID" value="BAU57471.1"/>
    <property type="molecule type" value="Genomic_DNA"/>
</dbReference>
<dbReference type="PROSITE" id="PS50943">
    <property type="entry name" value="HTH_CROC1"/>
    <property type="match status" value="1"/>
</dbReference>
<evidence type="ECO:0000313" key="2">
    <source>
        <dbReference type="EMBL" id="BAU57471.1"/>
    </source>
</evidence>
<dbReference type="SMART" id="SM00530">
    <property type="entry name" value="HTH_XRE"/>
    <property type="match status" value="1"/>
</dbReference>
<keyword evidence="3" id="KW-1185">Reference proteome</keyword>
<dbReference type="InterPro" id="IPR010982">
    <property type="entry name" value="Lambda_DNA-bd_dom_sf"/>
</dbReference>
<reference evidence="2" key="1">
    <citation type="submission" date="2016-02" db="EMBL/GenBank/DDBJ databases">
        <title>Halorhodospira halochloris DSM-1059 complete genome, version 2.</title>
        <authorList>
            <person name="Tsukatani Y."/>
        </authorList>
    </citation>
    <scope>NUCLEOTIDE SEQUENCE</scope>
    <source>
        <strain evidence="2">DSM 1059</strain>
    </source>
</reference>
<feature type="domain" description="HTH cro/C1-type" evidence="1">
    <location>
        <begin position="32"/>
        <end position="75"/>
    </location>
</feature>
<sequence>MAQQSDSEKFRQTFAKRLRQAINDFGYTGREQKALGELFGVTGQTVQKWLDGTAMPTRDKMPRLASILAVRRTWLEYGEGDKRPSYAISEQRGSAYKEDDIIELKESEINLLLAIRRLSQQDREALEHIIMSWSGLSTG</sequence>
<organism evidence="2 3">
    <name type="scientific">Halorhodospira halochloris</name>
    <name type="common">Ectothiorhodospira halochloris</name>
    <dbReference type="NCBI Taxonomy" id="1052"/>
    <lineage>
        <taxon>Bacteria</taxon>
        <taxon>Pseudomonadati</taxon>
        <taxon>Pseudomonadota</taxon>
        <taxon>Gammaproteobacteria</taxon>
        <taxon>Chromatiales</taxon>
        <taxon>Ectothiorhodospiraceae</taxon>
        <taxon>Halorhodospira</taxon>
    </lineage>
</organism>
<protein>
    <submittedName>
        <fullName evidence="2">Probable transcriptional regulator</fullName>
    </submittedName>
</protein>